<proteinExistence type="predicted"/>
<dbReference type="RefSeq" id="WP_387962776.1">
    <property type="nucleotide sequence ID" value="NZ_JBHSGP010000014.1"/>
</dbReference>
<dbReference type="Gene3D" id="2.60.120.380">
    <property type="match status" value="1"/>
</dbReference>
<dbReference type="NCBIfam" id="NF038128">
    <property type="entry name" value="choice_anch_J"/>
    <property type="match status" value="1"/>
</dbReference>
<feature type="domain" description="Cleaved adhesin" evidence="3">
    <location>
        <begin position="195"/>
        <end position="325"/>
    </location>
</feature>
<feature type="domain" description="Secretion system C-terminal sorting" evidence="4">
    <location>
        <begin position="359"/>
        <end position="402"/>
    </location>
</feature>
<evidence type="ECO:0000313" key="5">
    <source>
        <dbReference type="EMBL" id="MFC4722347.1"/>
    </source>
</evidence>
<dbReference type="Pfam" id="PF18962">
    <property type="entry name" value="Por_Secre_tail"/>
    <property type="match status" value="1"/>
</dbReference>
<dbReference type="Proteomes" id="UP001595953">
    <property type="component" value="Unassembled WGS sequence"/>
</dbReference>
<dbReference type="Pfam" id="PF07675">
    <property type="entry name" value="Cleaved_Adhesin"/>
    <property type="match status" value="1"/>
</dbReference>
<evidence type="ECO:0000256" key="1">
    <source>
        <dbReference type="ARBA" id="ARBA00022729"/>
    </source>
</evidence>
<keyword evidence="6" id="KW-1185">Reference proteome</keyword>
<accession>A0ABV9N227</accession>
<dbReference type="NCBIfam" id="TIGR04183">
    <property type="entry name" value="Por_Secre_tail"/>
    <property type="match status" value="1"/>
</dbReference>
<keyword evidence="1 2" id="KW-0732">Signal</keyword>
<dbReference type="InterPro" id="IPR026444">
    <property type="entry name" value="Secre_tail"/>
</dbReference>
<organism evidence="5 6">
    <name type="scientific">Geojedonia litorea</name>
    <dbReference type="NCBI Taxonomy" id="1268269"/>
    <lineage>
        <taxon>Bacteria</taxon>
        <taxon>Pseudomonadati</taxon>
        <taxon>Bacteroidota</taxon>
        <taxon>Flavobacteriia</taxon>
        <taxon>Flavobacteriales</taxon>
        <taxon>Flavobacteriaceae</taxon>
        <taxon>Geojedonia</taxon>
    </lineage>
</organism>
<evidence type="ECO:0000256" key="2">
    <source>
        <dbReference type="SAM" id="SignalP"/>
    </source>
</evidence>
<protein>
    <submittedName>
        <fullName evidence="5">T9SS type A sorting domain-containing protein</fullName>
    </submittedName>
</protein>
<dbReference type="Gene3D" id="2.60.120.200">
    <property type="match status" value="1"/>
</dbReference>
<dbReference type="EMBL" id="JBHSGP010000014">
    <property type="protein sequence ID" value="MFC4722347.1"/>
    <property type="molecule type" value="Genomic_DNA"/>
</dbReference>
<evidence type="ECO:0000259" key="4">
    <source>
        <dbReference type="Pfam" id="PF18962"/>
    </source>
</evidence>
<feature type="signal peptide" evidence="2">
    <location>
        <begin position="1"/>
        <end position="18"/>
    </location>
</feature>
<reference evidence="6" key="1">
    <citation type="journal article" date="2019" name="Int. J. Syst. Evol. Microbiol.">
        <title>The Global Catalogue of Microorganisms (GCM) 10K type strain sequencing project: providing services to taxonomists for standard genome sequencing and annotation.</title>
        <authorList>
            <consortium name="The Broad Institute Genomics Platform"/>
            <consortium name="The Broad Institute Genome Sequencing Center for Infectious Disease"/>
            <person name="Wu L."/>
            <person name="Ma J."/>
        </authorList>
    </citation>
    <scope>NUCLEOTIDE SEQUENCE [LARGE SCALE GENOMIC DNA]</scope>
    <source>
        <strain evidence="6">CCUG 63682</strain>
    </source>
</reference>
<feature type="chain" id="PRO_5046242024" evidence="2">
    <location>
        <begin position="19"/>
        <end position="412"/>
    </location>
</feature>
<evidence type="ECO:0000313" key="6">
    <source>
        <dbReference type="Proteomes" id="UP001595953"/>
    </source>
</evidence>
<sequence length="412" mass="45399">MKKITLLTFLISFYSNYAQNTCATAINVSTGDTTVGTIDGTDYVNGCYWDAGDHATLSEWYSFTATVNGVVTITSDLAQNGNVDTRLNLFSGSCGSLICIAASDDIGISSNSFSEITFGVILGQTYYFQWDNAWETTGFDFNLTETAVNCNNSLPYSEDLTNPNFFYACFENIDNYDKPNLNDYAFKWSVKDYGDGNNMFRSPSFDADFGDLETDNWLISGAINLTSYSTSDIINLTWIARGKETLAPAENYTVYAATSNVIANLEASPVTFNETFVEGGEGDGAFTPTRTLDLSSLAGNMIYFAFRHHNVPGGQAELNIDNIAITATLGIDDQIAKSFKHYYNKNSESLILKSPHSVFSNVQLFDILGKKVLSRDFTSSEAHINLSQLDKGVYIAKIRLAGEIKTIRFIKQ</sequence>
<name>A0ABV9N227_9FLAO</name>
<evidence type="ECO:0000259" key="3">
    <source>
        <dbReference type="Pfam" id="PF07675"/>
    </source>
</evidence>
<gene>
    <name evidence="5" type="ORF">ACFO5O_08440</name>
</gene>
<dbReference type="InterPro" id="IPR011628">
    <property type="entry name" value="Cleaved_adhesin"/>
</dbReference>
<comment type="caution">
    <text evidence="5">The sequence shown here is derived from an EMBL/GenBank/DDBJ whole genome shotgun (WGS) entry which is preliminary data.</text>
</comment>